<reference evidence="4 5" key="1">
    <citation type="journal article" date="2024" name="Plant J.">
        <title>Genome sequences and population genomics reveal climatic adaptation and genomic divergence between two closely related sweetgum species.</title>
        <authorList>
            <person name="Xu W.Q."/>
            <person name="Ren C.Q."/>
            <person name="Zhang X.Y."/>
            <person name="Comes H.P."/>
            <person name="Liu X.H."/>
            <person name="Li Y.G."/>
            <person name="Kettle C.J."/>
            <person name="Jalonen R."/>
            <person name="Gaisberger H."/>
            <person name="Ma Y.Z."/>
            <person name="Qiu Y.X."/>
        </authorList>
    </citation>
    <scope>NUCLEOTIDE SEQUENCE [LARGE SCALE GENOMIC DNA]</scope>
    <source>
        <strain evidence="4">Hangzhou</strain>
    </source>
</reference>
<proteinExistence type="predicted"/>
<dbReference type="Gene3D" id="3.10.20.90">
    <property type="entry name" value="Phosphatidylinositol 3-kinase Catalytic Subunit, Chain A, domain 1"/>
    <property type="match status" value="1"/>
</dbReference>
<dbReference type="AlphaFoldDB" id="A0AAP0WM42"/>
<evidence type="ECO:0000259" key="3">
    <source>
        <dbReference type="PROSITE" id="PS50033"/>
    </source>
</evidence>
<name>A0AAP0WM42_LIQFO</name>
<dbReference type="PROSITE" id="PS50033">
    <property type="entry name" value="UBX"/>
    <property type="match status" value="1"/>
</dbReference>
<organism evidence="4 5">
    <name type="scientific">Liquidambar formosana</name>
    <name type="common">Formosan gum</name>
    <dbReference type="NCBI Taxonomy" id="63359"/>
    <lineage>
        <taxon>Eukaryota</taxon>
        <taxon>Viridiplantae</taxon>
        <taxon>Streptophyta</taxon>
        <taxon>Embryophyta</taxon>
        <taxon>Tracheophyta</taxon>
        <taxon>Spermatophyta</taxon>
        <taxon>Magnoliopsida</taxon>
        <taxon>eudicotyledons</taxon>
        <taxon>Gunneridae</taxon>
        <taxon>Pentapetalae</taxon>
        <taxon>Saxifragales</taxon>
        <taxon>Altingiaceae</taxon>
        <taxon>Liquidambar</taxon>
    </lineage>
</organism>
<dbReference type="EMBL" id="JBBPBK010000012">
    <property type="protein sequence ID" value="KAK9273534.1"/>
    <property type="molecule type" value="Genomic_DNA"/>
</dbReference>
<feature type="region of interest" description="Disordered" evidence="2">
    <location>
        <begin position="1"/>
        <end position="33"/>
    </location>
</feature>
<dbReference type="SMART" id="SM00166">
    <property type="entry name" value="UBX"/>
    <property type="match status" value="1"/>
</dbReference>
<gene>
    <name evidence="4" type="ORF">L1049_018344</name>
</gene>
<feature type="domain" description="UBX" evidence="3">
    <location>
        <begin position="155"/>
        <end position="233"/>
    </location>
</feature>
<dbReference type="PANTHER" id="PTHR23322">
    <property type="entry name" value="FAS-ASSOCIATED PROTEIN"/>
    <property type="match status" value="1"/>
</dbReference>
<evidence type="ECO:0000313" key="4">
    <source>
        <dbReference type="EMBL" id="KAK9273534.1"/>
    </source>
</evidence>
<evidence type="ECO:0000256" key="2">
    <source>
        <dbReference type="SAM" id="MobiDB-lite"/>
    </source>
</evidence>
<dbReference type="InterPro" id="IPR029071">
    <property type="entry name" value="Ubiquitin-like_domsf"/>
</dbReference>
<accession>A0AAP0WM42</accession>
<protein>
    <recommendedName>
        <fullName evidence="3">UBX domain-containing protein</fullName>
    </recommendedName>
</protein>
<dbReference type="CDD" id="cd01767">
    <property type="entry name" value="UBX"/>
    <property type="match status" value="1"/>
</dbReference>
<dbReference type="Pfam" id="PF00789">
    <property type="entry name" value="UBX"/>
    <property type="match status" value="1"/>
</dbReference>
<evidence type="ECO:0000313" key="5">
    <source>
        <dbReference type="Proteomes" id="UP001415857"/>
    </source>
</evidence>
<dbReference type="GO" id="GO:0043130">
    <property type="term" value="F:ubiquitin binding"/>
    <property type="evidence" value="ECO:0007669"/>
    <property type="project" value="TreeGrafter"/>
</dbReference>
<dbReference type="PANTHER" id="PTHR23322:SF55">
    <property type="entry name" value="PLANT UBX DOMAIN-CONTAINING PROTEIN 9"/>
    <property type="match status" value="1"/>
</dbReference>
<feature type="compositionally biased region" description="Polar residues" evidence="2">
    <location>
        <begin position="7"/>
        <end position="18"/>
    </location>
</feature>
<comment type="caution">
    <text evidence="4">The sequence shown here is derived from an EMBL/GenBank/DDBJ whole genome shotgun (WGS) entry which is preliminary data.</text>
</comment>
<dbReference type="InterPro" id="IPR001012">
    <property type="entry name" value="UBX_dom"/>
</dbReference>
<keyword evidence="1" id="KW-0833">Ubl conjugation pathway</keyword>
<feature type="region of interest" description="Disordered" evidence="2">
    <location>
        <begin position="56"/>
        <end position="84"/>
    </location>
</feature>
<evidence type="ECO:0000256" key="1">
    <source>
        <dbReference type="ARBA" id="ARBA00022786"/>
    </source>
</evidence>
<dbReference type="Proteomes" id="UP001415857">
    <property type="component" value="Unassembled WGS sequence"/>
</dbReference>
<dbReference type="SUPFAM" id="SSF54236">
    <property type="entry name" value="Ubiquitin-like"/>
    <property type="match status" value="1"/>
</dbReference>
<sequence>MARQRSYHNSGNIPQQSGDAIHSEEWGGISSKEHDEAISLEAAYFGGVPEGTSYRFPYAPYPQTGLDRSAGSNPRPVPGPTSPSLMAQRLLREQQDDEYLASLQADREKELKAVKKTETHRSNEGESFRKVLEEEEFERRLAAKETSLPQEPPLDNENAVTLLVRMPNGTRHGRRFLKSDKLQSLFDFIDVGKAVKPGTYRVVRPYPRRAFSVDDNSLTLDELGLTSKQEALFLELI</sequence>
<keyword evidence="5" id="KW-1185">Reference proteome</keyword>
<feature type="compositionally biased region" description="Basic and acidic residues" evidence="2">
    <location>
        <begin position="21"/>
        <end position="33"/>
    </location>
</feature>
<dbReference type="InterPro" id="IPR050730">
    <property type="entry name" value="UBX_domain-protein"/>
</dbReference>